<feature type="repeat" description="WD" evidence="3">
    <location>
        <begin position="940"/>
        <end position="981"/>
    </location>
</feature>
<feature type="repeat" description="WD" evidence="3">
    <location>
        <begin position="1348"/>
        <end position="1389"/>
    </location>
</feature>
<dbReference type="SUPFAM" id="SSF50978">
    <property type="entry name" value="WD40 repeat-like"/>
    <property type="match status" value="3"/>
</dbReference>
<feature type="repeat" description="WD" evidence="3">
    <location>
        <begin position="1217"/>
        <end position="1258"/>
    </location>
</feature>
<feature type="repeat" description="WD" evidence="3">
    <location>
        <begin position="1560"/>
        <end position="1601"/>
    </location>
</feature>
<feature type="repeat" description="WD" evidence="3">
    <location>
        <begin position="1477"/>
        <end position="1518"/>
    </location>
</feature>
<feature type="repeat" description="WD" evidence="3">
    <location>
        <begin position="897"/>
        <end position="938"/>
    </location>
</feature>
<dbReference type="Proteomes" id="UP000567179">
    <property type="component" value="Unassembled WGS sequence"/>
</dbReference>
<feature type="repeat" description="WD" evidence="3">
    <location>
        <begin position="1260"/>
        <end position="1303"/>
    </location>
</feature>
<feature type="repeat" description="WD" evidence="3">
    <location>
        <begin position="983"/>
        <end position="1024"/>
    </location>
</feature>
<dbReference type="PANTHER" id="PTHR19879">
    <property type="entry name" value="TRANSCRIPTION INITIATION FACTOR TFIID"/>
    <property type="match status" value="1"/>
</dbReference>
<dbReference type="Gene3D" id="2.130.10.10">
    <property type="entry name" value="YVTN repeat-like/Quinoprotein amine dehydrogenase"/>
    <property type="match status" value="5"/>
</dbReference>
<organism evidence="5 6">
    <name type="scientific">Psilocybe cf. subviscida</name>
    <dbReference type="NCBI Taxonomy" id="2480587"/>
    <lineage>
        <taxon>Eukaryota</taxon>
        <taxon>Fungi</taxon>
        <taxon>Dikarya</taxon>
        <taxon>Basidiomycota</taxon>
        <taxon>Agaricomycotina</taxon>
        <taxon>Agaricomycetes</taxon>
        <taxon>Agaricomycetidae</taxon>
        <taxon>Agaricales</taxon>
        <taxon>Agaricineae</taxon>
        <taxon>Strophariaceae</taxon>
        <taxon>Psilocybe</taxon>
    </lineage>
</organism>
<dbReference type="InterPro" id="IPR020472">
    <property type="entry name" value="WD40_PAC1"/>
</dbReference>
<proteinExistence type="predicted"/>
<feature type="repeat" description="WD" evidence="3">
    <location>
        <begin position="1026"/>
        <end position="1067"/>
    </location>
</feature>
<dbReference type="InterPro" id="IPR027417">
    <property type="entry name" value="P-loop_NTPase"/>
</dbReference>
<dbReference type="InterPro" id="IPR015943">
    <property type="entry name" value="WD40/YVTN_repeat-like_dom_sf"/>
</dbReference>
<dbReference type="Pfam" id="PF24883">
    <property type="entry name" value="NPHP3_N"/>
    <property type="match status" value="1"/>
</dbReference>
<dbReference type="SMART" id="SM00320">
    <property type="entry name" value="WD40"/>
    <property type="match status" value="19"/>
</dbReference>
<dbReference type="InterPro" id="IPR019775">
    <property type="entry name" value="WD40_repeat_CS"/>
</dbReference>
<dbReference type="PRINTS" id="PR00320">
    <property type="entry name" value="GPROTEINBRPT"/>
</dbReference>
<evidence type="ECO:0000313" key="5">
    <source>
        <dbReference type="EMBL" id="KAF5316290.1"/>
    </source>
</evidence>
<sequence length="1782" mass="195763">MADASREPKVAQRAPNVITGLVVTGLPLINGKPPKKTLMTVEMGEQRIKTTDFVAASQSPDWKTNILVNDLTSMTSIRFSLYARGLFGKKTLLAATEIAIDKFSPSDKELSVSFLVAPSQKPSTLVIRYETNLEKVASDLLASSSVPSEGLNPSKPAAPNDVTDGIVQVASESAFDFLDSIQPFKEMFDRLAQVHPMASAAWSLLTLGLDIMEAQYAKDKGIVSLREAMIHTFEIANEKDVVREWKILQSTFDAMIRQTIECQIFVSGYISKNYLRRLIKLDISKKTAEFRQGFVDLEAQFSGKLNRGVAVVTIGTHEAVKFMEQDMILGKLNPYSQLRPGEQCLLGTRIEPIAYIISWIAKMNGEVMFLTGFPGTGKSTLMSSIADAARRMCAHSRLGAYFRFDSKLMNDASNVIATIAYRLASFDKRVAETISIAVKENPDFEVMTIQEQFKNLLLDPLQAIEELEEEGPIVVLIDALDECEASEARTELFKVLASGFGATLPFIRLIVASRALPDITNAFNSQKKAHIHTYSLDNMAKATEHDIRLYFTERFRQLENDTFDELCAERNAIDELTKRACGLFIYAFTTYTFIKQYPSPRLLVILETVGPTEPEAALDAIYQIALSAALAGPGSNSDIKADMRTILGAILVVENPPGLVSSAIDGLLFHSSLPKSQDILRKLACVIIAENSQYALRSIHTSFDDFLMDKKRSGDDWHIDIGQHNKRIATFCIRALGTHFERIESNTLTLTSSATIDAIILGNAHSYACKFWIVHLCKLDPKEKDLDSHLRIFFQKHFLRWLQSMSKLNLSEMILPLMHRFLQHTNKGSCSAADRRLRYDAFQFAEQFIADIKEDPTSIFSTGLTFCADNSSIRTLYPRPRASPNVEGTGYNRLLALSTHKNTVHSAVFFPDGSKFVSASWDLTLRIWDGHTGAPISDAMKGHTNKVVFVRVSPDGSRIVSGGYDNMVIIWDAHTGQQLMEPLRGHDKPVITVDFSPDSSRIVSAGEDKCIRIWSALTGLPIMEPILGHDEGIDCVVFSPDGKKILSGADDYTIRMWDAFTGAPLFEPIRLNQTVMYVAFSPNGSKFVSGSADNIVRIWDSEKGTSILEPIQGHDNIVSSVSFSNDGTKIVSGSWDRTVRIWDSATGDLLTEPMQGHTSIILSVQFSPDNTKVLSASGDSTIRIWEVATDQPIATRAAPFNDISHLWNLATSRLLRSSANQHIISGVAFSRSGANFISGDWDNSIKVWDTATSSLILGPILGHTAVVFTVAYSPSEDLELIASGSQDATIRLWDANTGKPFSDPLRGHDAAVITVSFSSDSSRIVSSSCDHTIRVWDVATGRELFEAIRGHKGVVNAAFFSPDDTTIASGSDDNTVGIWDASMGESLHDPLRAHTGPVTYVAWSPNGEMIASASQDGSVKLWDFETCEVLREFQVHGVGHFGCVTFWPDGQKFLAVSADGMVRAWNTSTSVPLFEPIRAHTGIVSCAALSPDASKILTGSFDKTLRLWDATNGAPLSAPIEIHNLITSFCCNTEFMALGAADNSIHVWNTSTMTMLYDPLTRHKGTVLSLSLDSEESRLVSGSKDRTFIVWNIVKGERLYQVEAHADMLTSVTFSPDGSKIATGSADKTIKLWNASNGASIFEASMTGHDNRIVSVAFSSDSLHLVSASLDHTIRVWETSTGASNFVTESIDDPLENVVFSVDGQSLIYASTGGVIYRWPFRATLLASSSSSSDDTKKIPLSQSKILVKFPRGTDIIATHMTSKRFTAAIHATNQLITVDLP</sequence>
<feature type="repeat" description="WD" evidence="3">
    <location>
        <begin position="1305"/>
        <end position="1346"/>
    </location>
</feature>
<dbReference type="PANTHER" id="PTHR19879:SF9">
    <property type="entry name" value="TRANSCRIPTION INITIATION FACTOR TFIID SUBUNIT 5"/>
    <property type="match status" value="1"/>
</dbReference>
<dbReference type="Pfam" id="PF00400">
    <property type="entry name" value="WD40"/>
    <property type="match status" value="17"/>
</dbReference>
<feature type="repeat" description="WD" evidence="3">
    <location>
        <begin position="1111"/>
        <end position="1152"/>
    </location>
</feature>
<dbReference type="PROSITE" id="PS50837">
    <property type="entry name" value="NACHT"/>
    <property type="match status" value="1"/>
</dbReference>
<feature type="repeat" description="WD" evidence="3">
    <location>
        <begin position="1391"/>
        <end position="1432"/>
    </location>
</feature>
<dbReference type="Gene3D" id="3.40.50.300">
    <property type="entry name" value="P-loop containing nucleotide triphosphate hydrolases"/>
    <property type="match status" value="1"/>
</dbReference>
<feature type="repeat" description="WD" evidence="3">
    <location>
        <begin position="1602"/>
        <end position="1643"/>
    </location>
</feature>
<dbReference type="InterPro" id="IPR001680">
    <property type="entry name" value="WD40_rpt"/>
</dbReference>
<feature type="repeat" description="WD" evidence="3">
    <location>
        <begin position="1075"/>
        <end position="1109"/>
    </location>
</feature>
<gene>
    <name evidence="5" type="ORF">D9619_006212</name>
</gene>
<reference evidence="5 6" key="1">
    <citation type="journal article" date="2020" name="ISME J.">
        <title>Uncovering the hidden diversity of litter-decomposition mechanisms in mushroom-forming fungi.</title>
        <authorList>
            <person name="Floudas D."/>
            <person name="Bentzer J."/>
            <person name="Ahren D."/>
            <person name="Johansson T."/>
            <person name="Persson P."/>
            <person name="Tunlid A."/>
        </authorList>
    </citation>
    <scope>NUCLEOTIDE SEQUENCE [LARGE SCALE GENOMIC DNA]</scope>
    <source>
        <strain evidence="5 6">CBS 101986</strain>
    </source>
</reference>
<dbReference type="InterPro" id="IPR056884">
    <property type="entry name" value="NPHP3-like_N"/>
</dbReference>
<evidence type="ECO:0000256" key="3">
    <source>
        <dbReference type="PROSITE-ProRule" id="PRU00221"/>
    </source>
</evidence>
<feature type="domain" description="NACHT" evidence="4">
    <location>
        <begin position="366"/>
        <end position="514"/>
    </location>
</feature>
<accession>A0A8H5B4A6</accession>
<evidence type="ECO:0000259" key="4">
    <source>
        <dbReference type="PROSITE" id="PS50837"/>
    </source>
</evidence>
<dbReference type="PROSITE" id="PS00678">
    <property type="entry name" value="WD_REPEATS_1"/>
    <property type="match status" value="8"/>
</dbReference>
<feature type="repeat" description="WD" evidence="3">
    <location>
        <begin position="1646"/>
        <end position="1687"/>
    </location>
</feature>
<dbReference type="InterPro" id="IPR007111">
    <property type="entry name" value="NACHT_NTPase"/>
</dbReference>
<dbReference type="PROSITE" id="PS50082">
    <property type="entry name" value="WD_REPEATS_2"/>
    <property type="match status" value="16"/>
</dbReference>
<evidence type="ECO:0000256" key="1">
    <source>
        <dbReference type="ARBA" id="ARBA00022574"/>
    </source>
</evidence>
<keyword evidence="6" id="KW-1185">Reference proteome</keyword>
<dbReference type="CDD" id="cd00200">
    <property type="entry name" value="WD40"/>
    <property type="match status" value="3"/>
</dbReference>
<keyword evidence="2" id="KW-0677">Repeat</keyword>
<comment type="caution">
    <text evidence="5">The sequence shown here is derived from an EMBL/GenBank/DDBJ whole genome shotgun (WGS) entry which is preliminary data.</text>
</comment>
<name>A0A8H5B4A6_9AGAR</name>
<evidence type="ECO:0000256" key="2">
    <source>
        <dbReference type="ARBA" id="ARBA00022737"/>
    </source>
</evidence>
<keyword evidence="1 3" id="KW-0853">WD repeat</keyword>
<protein>
    <recommendedName>
        <fullName evidence="4">NACHT domain-containing protein</fullName>
    </recommendedName>
</protein>
<feature type="repeat" description="WD" evidence="3">
    <location>
        <begin position="1154"/>
        <end position="1195"/>
    </location>
</feature>
<dbReference type="EMBL" id="JAACJJ010000042">
    <property type="protein sequence ID" value="KAF5316290.1"/>
    <property type="molecule type" value="Genomic_DNA"/>
</dbReference>
<dbReference type="OrthoDB" id="3014077at2759"/>
<dbReference type="SUPFAM" id="SSF52540">
    <property type="entry name" value="P-loop containing nucleoside triphosphate hydrolases"/>
    <property type="match status" value="1"/>
</dbReference>
<dbReference type="PROSITE" id="PS50294">
    <property type="entry name" value="WD_REPEATS_REGION"/>
    <property type="match status" value="16"/>
</dbReference>
<evidence type="ECO:0000313" key="6">
    <source>
        <dbReference type="Proteomes" id="UP000567179"/>
    </source>
</evidence>
<dbReference type="InterPro" id="IPR036322">
    <property type="entry name" value="WD40_repeat_dom_sf"/>
</dbReference>